<dbReference type="Pfam" id="PF17757">
    <property type="entry name" value="UvrB_inter"/>
    <property type="match status" value="1"/>
</dbReference>
<dbReference type="OrthoDB" id="9806651at2"/>
<keyword evidence="9 13" id="KW-0234">DNA repair</keyword>
<keyword evidence="3 13" id="KW-0963">Cytoplasm</keyword>
<evidence type="ECO:0000256" key="12">
    <source>
        <dbReference type="ARBA" id="ARBA00029504"/>
    </source>
</evidence>
<evidence type="ECO:0000256" key="14">
    <source>
        <dbReference type="RuleBase" id="RU003587"/>
    </source>
</evidence>
<dbReference type="HAMAP" id="MF_00204">
    <property type="entry name" value="UvrB"/>
    <property type="match status" value="1"/>
</dbReference>
<dbReference type="InterPro" id="IPR024759">
    <property type="entry name" value="UvrB_YAD/RRR_dom"/>
</dbReference>
<dbReference type="GO" id="GO:0005737">
    <property type="term" value="C:cytoplasm"/>
    <property type="evidence" value="ECO:0007669"/>
    <property type="project" value="UniProtKB-SubCell"/>
</dbReference>
<evidence type="ECO:0000256" key="1">
    <source>
        <dbReference type="ARBA" id="ARBA00004496"/>
    </source>
</evidence>
<dbReference type="AlphaFoldDB" id="Q3B5V2"/>
<evidence type="ECO:0000256" key="2">
    <source>
        <dbReference type="ARBA" id="ARBA00008533"/>
    </source>
</evidence>
<evidence type="ECO:0000256" key="3">
    <source>
        <dbReference type="ARBA" id="ARBA00022490"/>
    </source>
</evidence>
<protein>
    <recommendedName>
        <fullName evidence="12 13">UvrABC system protein B</fullName>
        <shortName evidence="13">Protein UvrB</shortName>
    </recommendedName>
    <alternativeName>
        <fullName evidence="13">Excinuclease ABC subunit B</fullName>
    </alternativeName>
</protein>
<keyword evidence="4 13" id="KW-0547">Nucleotide-binding</keyword>
<dbReference type="CDD" id="cd18790">
    <property type="entry name" value="SF2_C_UvrB"/>
    <property type="match status" value="1"/>
</dbReference>
<evidence type="ECO:0000259" key="16">
    <source>
        <dbReference type="PROSITE" id="PS51192"/>
    </source>
</evidence>
<dbReference type="SUPFAM" id="SSF46600">
    <property type="entry name" value="C-terminal UvrC-binding domain of UvrB"/>
    <property type="match status" value="1"/>
</dbReference>
<dbReference type="InterPro" id="IPR027417">
    <property type="entry name" value="P-loop_NTPase"/>
</dbReference>
<keyword evidence="10 13" id="KW-0742">SOS response</keyword>
<reference evidence="19" key="1">
    <citation type="submission" date="2005-08" db="EMBL/GenBank/DDBJ databases">
        <title>Complete sequence of Pelodictyon luteolum DSM 273.</title>
        <authorList>
            <consortium name="US DOE Joint Genome Institute"/>
            <person name="Copeland A."/>
            <person name="Lucas S."/>
            <person name="Lapidus A."/>
            <person name="Barry K."/>
            <person name="Detter J.C."/>
            <person name="Glavina T."/>
            <person name="Hammon N."/>
            <person name="Israni S."/>
            <person name="Pitluck S."/>
            <person name="Bryant D."/>
            <person name="Schmutz J."/>
            <person name="Larimer F."/>
            <person name="Land M."/>
            <person name="Kyrpides N."/>
            <person name="Ivanova N."/>
            <person name="Richardson P."/>
        </authorList>
    </citation>
    <scope>NUCLEOTIDE SEQUENCE [LARGE SCALE GENOMIC DNA]</scope>
    <source>
        <strain evidence="19">DSM 273 / BCRC 81028 / 2530</strain>
    </source>
</reference>
<dbReference type="InterPro" id="IPR036876">
    <property type="entry name" value="UVR_dom_sf"/>
</dbReference>
<dbReference type="STRING" id="319225.Plut_0391"/>
<dbReference type="RefSeq" id="WP_011357154.1">
    <property type="nucleotide sequence ID" value="NC_007512.1"/>
</dbReference>
<accession>Q3B5V2</accession>
<dbReference type="Gene3D" id="4.10.860.10">
    <property type="entry name" value="UVR domain"/>
    <property type="match status" value="1"/>
</dbReference>
<keyword evidence="19" id="KW-1185">Reference proteome</keyword>
<comment type="subunit">
    <text evidence="11 13 14">Forms a heterotetramer with UvrA during the search for lesions. Interacts with UvrC in an incision complex.</text>
</comment>
<evidence type="ECO:0000259" key="15">
    <source>
        <dbReference type="PROSITE" id="PS50151"/>
    </source>
</evidence>
<evidence type="ECO:0000256" key="4">
    <source>
        <dbReference type="ARBA" id="ARBA00022741"/>
    </source>
</evidence>
<feature type="binding site" evidence="13">
    <location>
        <begin position="49"/>
        <end position="56"/>
    </location>
    <ligand>
        <name>ATP</name>
        <dbReference type="ChEBI" id="CHEBI:30616"/>
    </ligand>
</feature>
<evidence type="ECO:0000256" key="11">
    <source>
        <dbReference type="ARBA" id="ARBA00026033"/>
    </source>
</evidence>
<feature type="domain" description="Helicase ATP-binding" evidence="16">
    <location>
        <begin position="36"/>
        <end position="194"/>
    </location>
</feature>
<dbReference type="InterPro" id="IPR006935">
    <property type="entry name" value="Helicase/UvrB_N"/>
</dbReference>
<dbReference type="InterPro" id="IPR014001">
    <property type="entry name" value="Helicase_ATP-bd"/>
</dbReference>
<keyword evidence="7 13" id="KW-0067">ATP-binding</keyword>
<dbReference type="KEGG" id="plt:Plut_0391"/>
<evidence type="ECO:0000256" key="5">
    <source>
        <dbReference type="ARBA" id="ARBA00022763"/>
    </source>
</evidence>
<dbReference type="EMBL" id="CP000096">
    <property type="protein sequence ID" value="ABB23279.1"/>
    <property type="molecule type" value="Genomic_DNA"/>
</dbReference>
<dbReference type="InterPro" id="IPR041471">
    <property type="entry name" value="UvrB_inter"/>
</dbReference>
<evidence type="ECO:0000256" key="9">
    <source>
        <dbReference type="ARBA" id="ARBA00023204"/>
    </source>
</evidence>
<evidence type="ECO:0000256" key="13">
    <source>
        <dbReference type="HAMAP-Rule" id="MF_00204"/>
    </source>
</evidence>
<dbReference type="Gene3D" id="3.40.50.300">
    <property type="entry name" value="P-loop containing nucleotide triphosphate hydrolases"/>
    <property type="match status" value="3"/>
</dbReference>
<organism evidence="18 19">
    <name type="scientific">Chlorobium luteolum (strain DSM 273 / BCRC 81028 / 2530)</name>
    <name type="common">Pelodictyon luteolum</name>
    <dbReference type="NCBI Taxonomy" id="319225"/>
    <lineage>
        <taxon>Bacteria</taxon>
        <taxon>Pseudomonadati</taxon>
        <taxon>Chlorobiota</taxon>
        <taxon>Chlorobiia</taxon>
        <taxon>Chlorobiales</taxon>
        <taxon>Chlorobiaceae</taxon>
        <taxon>Chlorobium/Pelodictyon group</taxon>
        <taxon>Pelodictyon</taxon>
    </lineage>
</organism>
<dbReference type="eggNOG" id="COG0556">
    <property type="taxonomic scope" value="Bacteria"/>
</dbReference>
<evidence type="ECO:0000313" key="19">
    <source>
        <dbReference type="Proteomes" id="UP000002709"/>
    </source>
</evidence>
<dbReference type="GO" id="GO:0006289">
    <property type="term" value="P:nucleotide-excision repair"/>
    <property type="evidence" value="ECO:0007669"/>
    <property type="project" value="UniProtKB-UniRule"/>
</dbReference>
<comment type="function">
    <text evidence="13">The UvrABC repair system catalyzes the recognition and processing of DNA lesions. A damage recognition complex composed of 2 UvrA and 2 UvrB subunits scans DNA for abnormalities. Upon binding of the UvrA(2)B(2) complex to a putative damaged site, the DNA wraps around one UvrB monomer. DNA wrap is dependent on ATP binding by UvrB and probably causes local melting of the DNA helix, facilitating insertion of UvrB beta-hairpin between the DNA strands. Then UvrB probes one DNA strand for the presence of a lesion. If a lesion is found the UvrA subunits dissociate and the UvrB-DNA preincision complex is formed. This complex is subsequently bound by UvrC and the second UvrB is released. If no lesion is found, the DNA wraps around the other UvrB subunit that will check the other stand for damage.</text>
</comment>
<dbReference type="Pfam" id="PF00271">
    <property type="entry name" value="Helicase_C"/>
    <property type="match status" value="1"/>
</dbReference>
<dbReference type="InterPro" id="IPR001943">
    <property type="entry name" value="UVR_dom"/>
</dbReference>
<dbReference type="PROSITE" id="PS50151">
    <property type="entry name" value="UVR"/>
    <property type="match status" value="1"/>
</dbReference>
<dbReference type="PROSITE" id="PS51192">
    <property type="entry name" value="HELICASE_ATP_BIND_1"/>
    <property type="match status" value="1"/>
</dbReference>
<dbReference type="Pfam" id="PF12344">
    <property type="entry name" value="UvrB"/>
    <property type="match status" value="1"/>
</dbReference>
<feature type="short sequence motif" description="Beta-hairpin" evidence="13">
    <location>
        <begin position="102"/>
        <end position="125"/>
    </location>
</feature>
<dbReference type="CDD" id="cd17916">
    <property type="entry name" value="DEXHc_UvrB"/>
    <property type="match status" value="1"/>
</dbReference>
<evidence type="ECO:0000313" key="18">
    <source>
        <dbReference type="EMBL" id="ABB23279.1"/>
    </source>
</evidence>
<keyword evidence="5 13" id="KW-0227">DNA damage</keyword>
<evidence type="ECO:0000256" key="6">
    <source>
        <dbReference type="ARBA" id="ARBA00022769"/>
    </source>
</evidence>
<dbReference type="GO" id="GO:0009381">
    <property type="term" value="F:excinuclease ABC activity"/>
    <property type="evidence" value="ECO:0007669"/>
    <property type="project" value="UniProtKB-UniRule"/>
</dbReference>
<dbReference type="Pfam" id="PF04851">
    <property type="entry name" value="ResIII"/>
    <property type="match status" value="1"/>
</dbReference>
<proteinExistence type="inferred from homology"/>
<evidence type="ECO:0000256" key="8">
    <source>
        <dbReference type="ARBA" id="ARBA00022881"/>
    </source>
</evidence>
<dbReference type="PANTHER" id="PTHR24029:SF0">
    <property type="entry name" value="UVRABC SYSTEM PROTEIN B"/>
    <property type="match status" value="1"/>
</dbReference>
<feature type="domain" description="Helicase C-terminal" evidence="17">
    <location>
        <begin position="441"/>
        <end position="607"/>
    </location>
</feature>
<evidence type="ECO:0000256" key="10">
    <source>
        <dbReference type="ARBA" id="ARBA00023236"/>
    </source>
</evidence>
<dbReference type="SMART" id="SM00490">
    <property type="entry name" value="HELICc"/>
    <property type="match status" value="1"/>
</dbReference>
<comment type="subcellular location">
    <subcellularLocation>
        <location evidence="1 13 14">Cytoplasm</location>
    </subcellularLocation>
</comment>
<dbReference type="SUPFAM" id="SSF52540">
    <property type="entry name" value="P-loop containing nucleoside triphosphate hydrolases"/>
    <property type="match status" value="2"/>
</dbReference>
<dbReference type="InterPro" id="IPR004807">
    <property type="entry name" value="UvrB"/>
</dbReference>
<dbReference type="NCBIfam" id="NF003673">
    <property type="entry name" value="PRK05298.1"/>
    <property type="match status" value="1"/>
</dbReference>
<dbReference type="Proteomes" id="UP000002709">
    <property type="component" value="Chromosome"/>
</dbReference>
<keyword evidence="6 13" id="KW-0228">DNA excision</keyword>
<evidence type="ECO:0000259" key="17">
    <source>
        <dbReference type="PROSITE" id="PS51194"/>
    </source>
</evidence>
<dbReference type="GO" id="GO:0005524">
    <property type="term" value="F:ATP binding"/>
    <property type="evidence" value="ECO:0007669"/>
    <property type="project" value="UniProtKB-UniRule"/>
</dbReference>
<sequence length="695" mass="78830">MQRDRKGKGTETGIYRLVSPYEPAGDQPKAIKELTEGLKAGSPFQTLLGVTGSGKTFTISNVIAQAGRPVLVMSHNKTLAAQLYGELRQFFPDNAVEYFISYYDFYQPEAYLPSIDKYIAKDLRINDEIERLRLKATSALLSGRRDVIVVSSVSCIYGLGSPEEWKSQIIELRTGMLKERNSFLQELIALHYVRDDVDPGSGKFRVRGDIIDLIPAYDQLALRVEFFGDEIESLQTFDMSSGEVLGSDPYAFIYPARQFVAGEEQLRQAMLRIENELAGRLNELRSAERFVEAGRLEERTRYDLEMMKELGYCSGIENYSRHISGRNPGERPHCLLDYFPEDYLVVVDESHVTLPQIRGMYGGDRSRKSILVEHGFRLPSALDNRPLRFDEFMDMVPEVICISATPGDLELERSGGVVVEQVVRPTGLLDPPVEVRPVKGQIDNLLMEIRRHTAGGHKVLVMTLTKRMSEDLHDFLRKAGVRSRYLHSEIKSLERMQILRELRTGEIDVLVGVNLLREGLDLPEVSLVAILDADKEGFLRNTRSLMQIAGRAARNVEGFVVLYADTITRSIREVLDETARRREIQHRYNEEHGITPRSITKSVEEILDTTSVADAEERYRRRRFGLEPRPERLLSGVLESMTPEEGFAMAAELRAEMQQAALAMEYEKAAYLRDEIARLEDRLGGAARVDKEDQA</sequence>
<name>Q3B5V2_CHLL3</name>
<gene>
    <name evidence="13" type="primary">uvrB</name>
    <name evidence="18" type="ordered locus">Plut_0391</name>
</gene>
<keyword evidence="8 13" id="KW-0267">Excision nuclease</keyword>
<dbReference type="GO" id="GO:0003677">
    <property type="term" value="F:DNA binding"/>
    <property type="evidence" value="ECO:0007669"/>
    <property type="project" value="UniProtKB-UniRule"/>
</dbReference>
<dbReference type="GO" id="GO:0016887">
    <property type="term" value="F:ATP hydrolysis activity"/>
    <property type="evidence" value="ECO:0007669"/>
    <property type="project" value="InterPro"/>
</dbReference>
<dbReference type="SMART" id="SM00487">
    <property type="entry name" value="DEXDc"/>
    <property type="match status" value="1"/>
</dbReference>
<dbReference type="PANTHER" id="PTHR24029">
    <property type="entry name" value="UVRABC SYSTEM PROTEIN B"/>
    <property type="match status" value="1"/>
</dbReference>
<feature type="domain" description="UVR" evidence="15">
    <location>
        <begin position="647"/>
        <end position="682"/>
    </location>
</feature>
<comment type="similarity">
    <text evidence="2 13 14">Belongs to the UvrB family.</text>
</comment>
<dbReference type="HOGENOM" id="CLU_009621_2_1_10"/>
<dbReference type="PROSITE" id="PS51194">
    <property type="entry name" value="HELICASE_CTER"/>
    <property type="match status" value="1"/>
</dbReference>
<dbReference type="Pfam" id="PF02151">
    <property type="entry name" value="UVR"/>
    <property type="match status" value="1"/>
</dbReference>
<dbReference type="NCBIfam" id="TIGR00631">
    <property type="entry name" value="uvrb"/>
    <property type="match status" value="1"/>
</dbReference>
<dbReference type="GO" id="GO:0009432">
    <property type="term" value="P:SOS response"/>
    <property type="evidence" value="ECO:0007669"/>
    <property type="project" value="UniProtKB-UniRule"/>
</dbReference>
<comment type="domain">
    <text evidence="13">The beta-hairpin motif is involved in DNA binding.</text>
</comment>
<evidence type="ECO:0000256" key="7">
    <source>
        <dbReference type="ARBA" id="ARBA00022840"/>
    </source>
</evidence>
<dbReference type="GO" id="GO:0009380">
    <property type="term" value="C:excinuclease repair complex"/>
    <property type="evidence" value="ECO:0007669"/>
    <property type="project" value="InterPro"/>
</dbReference>
<dbReference type="InterPro" id="IPR001650">
    <property type="entry name" value="Helicase_C-like"/>
</dbReference>